<keyword evidence="9 16" id="KW-0378">Hydrolase</keyword>
<keyword evidence="7" id="KW-0540">Nuclease</keyword>
<evidence type="ECO:0000256" key="17">
    <source>
        <dbReference type="SAM" id="MobiDB-lite"/>
    </source>
</evidence>
<dbReference type="CDD" id="cd09859">
    <property type="entry name" value="PIN_53EXO"/>
    <property type="match status" value="1"/>
</dbReference>
<dbReference type="GO" id="GO:0008408">
    <property type="term" value="F:3'-5' exonuclease activity"/>
    <property type="evidence" value="ECO:0007669"/>
    <property type="project" value="UniProtKB-UniRule"/>
</dbReference>
<dbReference type="SUPFAM" id="SSF47807">
    <property type="entry name" value="5' to 3' exonuclease, C-terminal subdomain"/>
    <property type="match status" value="1"/>
</dbReference>
<evidence type="ECO:0000256" key="6">
    <source>
        <dbReference type="ARBA" id="ARBA00022705"/>
    </source>
</evidence>
<reference evidence="21 22" key="1">
    <citation type="journal article" date="2019" name="Nat. Microbiol.">
        <title>Mediterranean grassland soil C-N compound turnover is dependent on rainfall and depth, and is mediated by genomically divergent microorganisms.</title>
        <authorList>
            <person name="Diamond S."/>
            <person name="Andeer P.F."/>
            <person name="Li Z."/>
            <person name="Crits-Christoph A."/>
            <person name="Burstein D."/>
            <person name="Anantharaman K."/>
            <person name="Lane K.R."/>
            <person name="Thomas B.C."/>
            <person name="Pan C."/>
            <person name="Northen T.R."/>
            <person name="Banfield J.F."/>
        </authorList>
    </citation>
    <scope>NUCLEOTIDE SEQUENCE [LARGE SCALE GENOMIC DNA]</scope>
    <source>
        <strain evidence="21">WS_6</strain>
    </source>
</reference>
<evidence type="ECO:0000256" key="14">
    <source>
        <dbReference type="ARBA" id="ARBA00049244"/>
    </source>
</evidence>
<dbReference type="Gene3D" id="3.30.70.370">
    <property type="match status" value="1"/>
</dbReference>
<evidence type="ECO:0000259" key="19">
    <source>
        <dbReference type="SMART" id="SM00475"/>
    </source>
</evidence>
<dbReference type="InterPro" id="IPR020045">
    <property type="entry name" value="DNA_polI_H3TH"/>
</dbReference>
<dbReference type="Pfam" id="PF01367">
    <property type="entry name" value="5_3_exonuc"/>
    <property type="match status" value="1"/>
</dbReference>
<dbReference type="CDD" id="cd08637">
    <property type="entry name" value="DNA_pol_A_pol_I_C"/>
    <property type="match status" value="1"/>
</dbReference>
<evidence type="ECO:0000256" key="10">
    <source>
        <dbReference type="ARBA" id="ARBA00022839"/>
    </source>
</evidence>
<dbReference type="PRINTS" id="PR00868">
    <property type="entry name" value="DNAPOLI"/>
</dbReference>
<dbReference type="InterPro" id="IPR002562">
    <property type="entry name" value="3'-5'_exonuclease_dom"/>
</dbReference>
<feature type="region of interest" description="Disordered" evidence="17">
    <location>
        <begin position="319"/>
        <end position="340"/>
    </location>
</feature>
<dbReference type="GO" id="GO:0006261">
    <property type="term" value="P:DNA-templated DNA replication"/>
    <property type="evidence" value="ECO:0007669"/>
    <property type="project" value="UniProtKB-UniRule"/>
</dbReference>
<name>A0A538T3I4_UNCEI</name>
<dbReference type="InterPro" id="IPR002421">
    <property type="entry name" value="5-3_exonuclease"/>
</dbReference>
<evidence type="ECO:0000256" key="13">
    <source>
        <dbReference type="ARBA" id="ARBA00023204"/>
    </source>
</evidence>
<dbReference type="SMART" id="SM00474">
    <property type="entry name" value="35EXOc"/>
    <property type="match status" value="1"/>
</dbReference>
<dbReference type="GO" id="GO:0003887">
    <property type="term" value="F:DNA-directed DNA polymerase activity"/>
    <property type="evidence" value="ECO:0007669"/>
    <property type="project" value="UniProtKB-UniRule"/>
</dbReference>
<dbReference type="InterPro" id="IPR001098">
    <property type="entry name" value="DNA-dir_DNA_pol_A_palm_dom"/>
</dbReference>
<dbReference type="GO" id="GO:0008409">
    <property type="term" value="F:5'-3' exonuclease activity"/>
    <property type="evidence" value="ECO:0007669"/>
    <property type="project" value="UniProtKB-UniRule"/>
</dbReference>
<gene>
    <name evidence="16 21" type="primary">polA</name>
    <name evidence="21" type="ORF">E6K76_08470</name>
</gene>
<dbReference type="InterPro" id="IPR018320">
    <property type="entry name" value="DNA_polymerase_1"/>
</dbReference>
<dbReference type="InterPro" id="IPR036279">
    <property type="entry name" value="5-3_exonuclease_C_sf"/>
</dbReference>
<evidence type="ECO:0000256" key="9">
    <source>
        <dbReference type="ARBA" id="ARBA00022801"/>
    </source>
</evidence>
<dbReference type="InterPro" id="IPR029060">
    <property type="entry name" value="PIN-like_dom_sf"/>
</dbReference>
<dbReference type="Gene3D" id="1.10.150.20">
    <property type="entry name" value="5' to 3' exonuclease, C-terminal subdomain"/>
    <property type="match status" value="2"/>
</dbReference>
<dbReference type="FunFam" id="1.10.150.20:FF:000002">
    <property type="entry name" value="DNA polymerase I"/>
    <property type="match status" value="1"/>
</dbReference>
<evidence type="ECO:0000256" key="3">
    <source>
        <dbReference type="ARBA" id="ARBA00020311"/>
    </source>
</evidence>
<dbReference type="Pfam" id="PF02739">
    <property type="entry name" value="5_3_exonuc_N"/>
    <property type="match status" value="1"/>
</dbReference>
<dbReference type="InterPro" id="IPR020046">
    <property type="entry name" value="5-3_exonucl_a-hlix_arch_N"/>
</dbReference>
<dbReference type="AlphaFoldDB" id="A0A538T3I4"/>
<dbReference type="NCBIfam" id="TIGR00593">
    <property type="entry name" value="pola"/>
    <property type="match status" value="1"/>
</dbReference>
<dbReference type="SMART" id="SM00482">
    <property type="entry name" value="POLAc"/>
    <property type="match status" value="1"/>
</dbReference>
<evidence type="ECO:0000259" key="18">
    <source>
        <dbReference type="SMART" id="SM00474"/>
    </source>
</evidence>
<dbReference type="Pfam" id="PF01612">
    <property type="entry name" value="DNA_pol_A_exo1"/>
    <property type="match status" value="1"/>
</dbReference>
<comment type="catalytic activity">
    <reaction evidence="14 16">
        <text>DNA(n) + a 2'-deoxyribonucleoside 5'-triphosphate = DNA(n+1) + diphosphate</text>
        <dbReference type="Rhea" id="RHEA:22508"/>
        <dbReference type="Rhea" id="RHEA-COMP:17339"/>
        <dbReference type="Rhea" id="RHEA-COMP:17340"/>
        <dbReference type="ChEBI" id="CHEBI:33019"/>
        <dbReference type="ChEBI" id="CHEBI:61560"/>
        <dbReference type="ChEBI" id="CHEBI:173112"/>
        <dbReference type="EC" id="2.7.7.7"/>
    </reaction>
</comment>
<evidence type="ECO:0000256" key="1">
    <source>
        <dbReference type="ARBA" id="ARBA00007705"/>
    </source>
</evidence>
<comment type="similarity">
    <text evidence="1 16">Belongs to the DNA polymerase type-A family.</text>
</comment>
<evidence type="ECO:0000256" key="12">
    <source>
        <dbReference type="ARBA" id="ARBA00023125"/>
    </source>
</evidence>
<accession>A0A538T3I4</accession>
<dbReference type="FunFam" id="1.10.150.20:FF:000003">
    <property type="entry name" value="DNA polymerase I"/>
    <property type="match status" value="1"/>
</dbReference>
<keyword evidence="13 16" id="KW-0234">DNA repair</keyword>
<sequence>MASTAPGIDGGKQLLLVDGSALLYRSHFAFARNPLRNSKGEITSAAFAFLNTLIPLLDERRPDHVAVVFDTAAPTFRHREYAAYKAHRPPMPEDLAGQIPKIRELVRLLGVPIVEQEGVEADDLVGTLAVEAARAGAQVWILTGDKDFYQIVSDRIRLLSPRGRGESVETIDRAGVRARFGVDPEQMIDLLALMGDTSDNVPGVPGVGEKTAAQLIETHGSLDELYRSIDRVPRAGLREKIRANEGKARLSRKLVTIRTDLPLDLHWDELERAPSELPELVRVLEELGFRALQKRFAAELNATEPADSTEPAEPAELFPEYVSSPEPTPPAVSVKAPDRPPLGDYRVVRTPEALSSLACALADARDYVAFDTETTRLNPLEAELVGISVALEPGRAFYLPVGHEGGGNLDPARVREALRPFFADPSKKRVAQNAKFDWHVLHRFGIPVHDVALDTMLAAYLIDPDQPKNIDYLARTRLGVEKIPTQSLIGVGRDQITMAAVEIDRIAEYCCEDSDVCLRLTPLLLQELDRSGTLSLCRDVEMPLVGVLVRMERAGVKIDVPILNAMSRDLGERCVKLEAEIQEAAGVPFNVNSPRQVAEILFERLQLPRGRRTKDGYSTDVEVLETLAALHPLPGLLLQHRQLQKLKSTYLDALPRLVNPETGRVHATFHQTVASTGRLSASDPSLQNIPIRSEEGRAIRRAFIAEGDRGMLASFDYSQIELRLMAHLSGDPVLAEAFRSGGDVHRTTAARLFGVAPEEVTSAQRAQAKIVNFGVLYGMGPARLARELDLSRALASAFIEEYRRTLSGVAHYLDEMLELARKRGYVETILKRRRPLSALAEDGARRAEAERAAVNAPIQGSAADLIKVAMVRIDALLRERPEMKSRLILQVHDELLFETNEEEFERLKTLVTDVMEHAIPLRVPLQVHVGRGKTWADAHA</sequence>
<evidence type="ECO:0000256" key="2">
    <source>
        <dbReference type="ARBA" id="ARBA00012417"/>
    </source>
</evidence>
<protein>
    <recommendedName>
        <fullName evidence="3 15">DNA polymerase I</fullName>
        <ecNumber evidence="2 15">2.7.7.7</ecNumber>
    </recommendedName>
</protein>
<dbReference type="NCBIfam" id="NF004397">
    <property type="entry name" value="PRK05755.1"/>
    <property type="match status" value="1"/>
</dbReference>
<dbReference type="InterPro" id="IPR002298">
    <property type="entry name" value="DNA_polymerase_A"/>
</dbReference>
<evidence type="ECO:0000313" key="22">
    <source>
        <dbReference type="Proteomes" id="UP000316852"/>
    </source>
</evidence>
<evidence type="ECO:0000259" key="20">
    <source>
        <dbReference type="SMART" id="SM00482"/>
    </source>
</evidence>
<organism evidence="21 22">
    <name type="scientific">Eiseniibacteriota bacterium</name>
    <dbReference type="NCBI Taxonomy" id="2212470"/>
    <lineage>
        <taxon>Bacteria</taxon>
        <taxon>Candidatus Eiseniibacteriota</taxon>
    </lineage>
</organism>
<keyword evidence="6 16" id="KW-0235">DNA replication</keyword>
<keyword evidence="10 16" id="KW-0269">Exonuclease</keyword>
<dbReference type="InterPro" id="IPR019760">
    <property type="entry name" value="DNA-dir_DNA_pol_A_CS"/>
</dbReference>
<dbReference type="InterPro" id="IPR043502">
    <property type="entry name" value="DNA/RNA_pol_sf"/>
</dbReference>
<evidence type="ECO:0000313" key="21">
    <source>
        <dbReference type="EMBL" id="TMQ58198.1"/>
    </source>
</evidence>
<dbReference type="PROSITE" id="PS00447">
    <property type="entry name" value="DNA_POLYMERASE_A"/>
    <property type="match status" value="1"/>
</dbReference>
<keyword evidence="5 16" id="KW-0548">Nucleotidyltransferase</keyword>
<dbReference type="InterPro" id="IPR012337">
    <property type="entry name" value="RNaseH-like_sf"/>
</dbReference>
<dbReference type="Gene3D" id="3.40.50.1010">
    <property type="entry name" value="5'-nuclease"/>
    <property type="match status" value="1"/>
</dbReference>
<dbReference type="GO" id="GO:0006302">
    <property type="term" value="P:double-strand break repair"/>
    <property type="evidence" value="ECO:0007669"/>
    <property type="project" value="TreeGrafter"/>
</dbReference>
<comment type="function">
    <text evidence="16">In addition to polymerase activity, this DNA polymerase exhibits 3'-5' and 5'-3' exonuclease activity.</text>
</comment>
<dbReference type="Gene3D" id="1.20.1060.10">
    <property type="entry name" value="Taq DNA Polymerase, Chain T, domain 4"/>
    <property type="match status" value="1"/>
</dbReference>
<evidence type="ECO:0000256" key="8">
    <source>
        <dbReference type="ARBA" id="ARBA00022763"/>
    </source>
</evidence>
<dbReference type="Pfam" id="PF00476">
    <property type="entry name" value="DNA_pol_A"/>
    <property type="match status" value="1"/>
</dbReference>
<dbReference type="InterPro" id="IPR036397">
    <property type="entry name" value="RNaseH_sf"/>
</dbReference>
<comment type="caution">
    <text evidence="21">The sequence shown here is derived from an EMBL/GenBank/DDBJ whole genome shotgun (WGS) entry which is preliminary data.</text>
</comment>
<dbReference type="Proteomes" id="UP000316852">
    <property type="component" value="Unassembled WGS sequence"/>
</dbReference>
<dbReference type="PANTHER" id="PTHR10133">
    <property type="entry name" value="DNA POLYMERASE I"/>
    <property type="match status" value="1"/>
</dbReference>
<dbReference type="SUPFAM" id="SSF88723">
    <property type="entry name" value="PIN domain-like"/>
    <property type="match status" value="1"/>
</dbReference>
<evidence type="ECO:0000256" key="16">
    <source>
        <dbReference type="RuleBase" id="RU004460"/>
    </source>
</evidence>
<dbReference type="SUPFAM" id="SSF56672">
    <property type="entry name" value="DNA/RNA polymerases"/>
    <property type="match status" value="1"/>
</dbReference>
<dbReference type="Gene3D" id="3.30.420.10">
    <property type="entry name" value="Ribonuclease H-like superfamily/Ribonuclease H"/>
    <property type="match status" value="1"/>
</dbReference>
<dbReference type="SMART" id="SM00475">
    <property type="entry name" value="53EXOc"/>
    <property type="match status" value="1"/>
</dbReference>
<feature type="domain" description="3'-5' exonuclease" evidence="18">
    <location>
        <begin position="345"/>
        <end position="529"/>
    </location>
</feature>
<keyword evidence="8 16" id="KW-0227">DNA damage</keyword>
<keyword evidence="12 16" id="KW-0238">DNA-binding</keyword>
<dbReference type="FunFam" id="1.20.1060.10:FF:000001">
    <property type="entry name" value="DNA polymerase I"/>
    <property type="match status" value="1"/>
</dbReference>
<proteinExistence type="inferred from homology"/>
<dbReference type="EC" id="2.7.7.7" evidence="2 15"/>
<dbReference type="CDD" id="cd06139">
    <property type="entry name" value="DNA_polA_I_Ecoli_like_exo"/>
    <property type="match status" value="1"/>
</dbReference>
<evidence type="ECO:0000256" key="7">
    <source>
        <dbReference type="ARBA" id="ARBA00022722"/>
    </source>
</evidence>
<dbReference type="PANTHER" id="PTHR10133:SF27">
    <property type="entry name" value="DNA POLYMERASE NU"/>
    <property type="match status" value="1"/>
</dbReference>
<dbReference type="InterPro" id="IPR008918">
    <property type="entry name" value="HhH2"/>
</dbReference>
<feature type="domain" description="DNA-directed DNA polymerase family A palm" evidence="20">
    <location>
        <begin position="696"/>
        <end position="903"/>
    </location>
</feature>
<evidence type="ECO:0000256" key="4">
    <source>
        <dbReference type="ARBA" id="ARBA00022679"/>
    </source>
</evidence>
<dbReference type="EMBL" id="VBOW01000039">
    <property type="protein sequence ID" value="TMQ58198.1"/>
    <property type="molecule type" value="Genomic_DNA"/>
</dbReference>
<keyword evidence="11 16" id="KW-0239">DNA-directed DNA polymerase</keyword>
<feature type="domain" description="5'-3' exonuclease" evidence="19">
    <location>
        <begin position="11"/>
        <end position="273"/>
    </location>
</feature>
<dbReference type="CDD" id="cd09898">
    <property type="entry name" value="H3TH_53EXO"/>
    <property type="match status" value="1"/>
</dbReference>
<evidence type="ECO:0000256" key="15">
    <source>
        <dbReference type="NCBIfam" id="TIGR00593"/>
    </source>
</evidence>
<dbReference type="SMART" id="SM00279">
    <property type="entry name" value="HhH2"/>
    <property type="match status" value="1"/>
</dbReference>
<dbReference type="GO" id="GO:0003677">
    <property type="term" value="F:DNA binding"/>
    <property type="evidence" value="ECO:0007669"/>
    <property type="project" value="UniProtKB-UniRule"/>
</dbReference>
<keyword evidence="4 16" id="KW-0808">Transferase</keyword>
<evidence type="ECO:0000256" key="5">
    <source>
        <dbReference type="ARBA" id="ARBA00022695"/>
    </source>
</evidence>
<evidence type="ECO:0000256" key="11">
    <source>
        <dbReference type="ARBA" id="ARBA00022932"/>
    </source>
</evidence>
<dbReference type="SUPFAM" id="SSF53098">
    <property type="entry name" value="Ribonuclease H-like"/>
    <property type="match status" value="1"/>
</dbReference>